<evidence type="ECO:0000256" key="4">
    <source>
        <dbReference type="RuleBase" id="RU004262"/>
    </source>
</evidence>
<evidence type="ECO:0000256" key="1">
    <source>
        <dbReference type="ARBA" id="ARBA00004613"/>
    </source>
</evidence>
<dbReference type="SUPFAM" id="SSF53474">
    <property type="entry name" value="alpha/beta-Hydrolases"/>
    <property type="match status" value="1"/>
</dbReference>
<dbReference type="PANTHER" id="PTHR11610">
    <property type="entry name" value="LIPASE"/>
    <property type="match status" value="1"/>
</dbReference>
<dbReference type="GO" id="GO:0005615">
    <property type="term" value="C:extracellular space"/>
    <property type="evidence" value="ECO:0007669"/>
    <property type="project" value="TreeGrafter"/>
</dbReference>
<dbReference type="Gene3D" id="3.40.50.1820">
    <property type="entry name" value="alpha/beta hydrolase"/>
    <property type="match status" value="1"/>
</dbReference>
<dbReference type="GO" id="GO:0017171">
    <property type="term" value="F:serine hydrolase activity"/>
    <property type="evidence" value="ECO:0007669"/>
    <property type="project" value="TreeGrafter"/>
</dbReference>
<dbReference type="CDD" id="cd00707">
    <property type="entry name" value="Pancreat_lipase_like"/>
    <property type="match status" value="1"/>
</dbReference>
<keyword evidence="5" id="KW-0732">Signal</keyword>
<dbReference type="FunFam" id="3.40.50.1820:FF:000076">
    <property type="entry name" value="phospholipase A1"/>
    <property type="match status" value="1"/>
</dbReference>
<dbReference type="InterPro" id="IPR013818">
    <property type="entry name" value="Lipase"/>
</dbReference>
<name>A0A1B6EQX3_9HEMI</name>
<evidence type="ECO:0000313" key="7">
    <source>
        <dbReference type="EMBL" id="JAS40336.1"/>
    </source>
</evidence>
<evidence type="ECO:0000256" key="5">
    <source>
        <dbReference type="SAM" id="SignalP"/>
    </source>
</evidence>
<proteinExistence type="inferred from homology"/>
<dbReference type="PANTHER" id="PTHR11610:SF151">
    <property type="entry name" value="PHOSPHOLIPASE A1 MEMBER A-LIKE PROTEIN"/>
    <property type="match status" value="1"/>
</dbReference>
<dbReference type="InterPro" id="IPR000734">
    <property type="entry name" value="TAG_lipase"/>
</dbReference>
<reference evidence="7" key="1">
    <citation type="submission" date="2015-11" db="EMBL/GenBank/DDBJ databases">
        <title>De novo transcriptome assembly of four potential Pierce s Disease insect vectors from Arizona vineyards.</title>
        <authorList>
            <person name="Tassone E.E."/>
        </authorList>
    </citation>
    <scope>NUCLEOTIDE SEQUENCE</scope>
</reference>
<evidence type="ECO:0000259" key="6">
    <source>
        <dbReference type="Pfam" id="PF00151"/>
    </source>
</evidence>
<dbReference type="EMBL" id="GECZ01027649">
    <property type="protein sequence ID" value="JAS42120.1"/>
    <property type="molecule type" value="Transcribed_RNA"/>
</dbReference>
<feature type="signal peptide" evidence="5">
    <location>
        <begin position="1"/>
        <end position="23"/>
    </location>
</feature>
<dbReference type="GO" id="GO:0016298">
    <property type="term" value="F:lipase activity"/>
    <property type="evidence" value="ECO:0007669"/>
    <property type="project" value="InterPro"/>
</dbReference>
<protein>
    <recommendedName>
        <fullName evidence="6">Lipase domain-containing protein</fullName>
    </recommendedName>
</protein>
<keyword evidence="3" id="KW-0964">Secreted</keyword>
<organism evidence="7">
    <name type="scientific">Cuerna arida</name>
    <dbReference type="NCBI Taxonomy" id="1464854"/>
    <lineage>
        <taxon>Eukaryota</taxon>
        <taxon>Metazoa</taxon>
        <taxon>Ecdysozoa</taxon>
        <taxon>Arthropoda</taxon>
        <taxon>Hexapoda</taxon>
        <taxon>Insecta</taxon>
        <taxon>Pterygota</taxon>
        <taxon>Neoptera</taxon>
        <taxon>Paraneoptera</taxon>
        <taxon>Hemiptera</taxon>
        <taxon>Auchenorrhyncha</taxon>
        <taxon>Membracoidea</taxon>
        <taxon>Cicadellidae</taxon>
        <taxon>Cicadellinae</taxon>
        <taxon>Proconiini</taxon>
        <taxon>Cuerna</taxon>
    </lineage>
</organism>
<dbReference type="AlphaFoldDB" id="A0A1B6EQX3"/>
<feature type="domain" description="Lipase" evidence="6">
    <location>
        <begin position="47"/>
        <end position="292"/>
    </location>
</feature>
<gene>
    <name evidence="8" type="ORF">g.32988</name>
    <name evidence="7" type="ORF">g.32990</name>
</gene>
<evidence type="ECO:0000313" key="8">
    <source>
        <dbReference type="EMBL" id="JAS42120.1"/>
    </source>
</evidence>
<evidence type="ECO:0000256" key="2">
    <source>
        <dbReference type="ARBA" id="ARBA00010701"/>
    </source>
</evidence>
<dbReference type="GO" id="GO:0016042">
    <property type="term" value="P:lipid catabolic process"/>
    <property type="evidence" value="ECO:0007669"/>
    <property type="project" value="TreeGrafter"/>
</dbReference>
<dbReference type="InterPro" id="IPR033906">
    <property type="entry name" value="Lipase_N"/>
</dbReference>
<dbReference type="Pfam" id="PF00151">
    <property type="entry name" value="Lipase"/>
    <property type="match status" value="1"/>
</dbReference>
<dbReference type="InterPro" id="IPR029058">
    <property type="entry name" value="AB_hydrolase_fold"/>
</dbReference>
<comment type="subcellular location">
    <subcellularLocation>
        <location evidence="1">Secreted</location>
    </subcellularLocation>
</comment>
<comment type="similarity">
    <text evidence="2 4">Belongs to the AB hydrolase superfamily. Lipase family.</text>
</comment>
<dbReference type="EMBL" id="GECZ01029433">
    <property type="protein sequence ID" value="JAS40336.1"/>
    <property type="molecule type" value="Transcribed_RNA"/>
</dbReference>
<feature type="chain" id="PRO_5008582304" description="Lipase domain-containing protein" evidence="5">
    <location>
        <begin position="24"/>
        <end position="373"/>
    </location>
</feature>
<accession>A0A1B6EQX3</accession>
<evidence type="ECO:0000256" key="3">
    <source>
        <dbReference type="ARBA" id="ARBA00022525"/>
    </source>
</evidence>
<sequence length="373" mass="42093">MTMGTSCSFLFIIITFTLELTLCKVVHVGPCALVVDEPGDCPDPEYIKVYLFTRKNKDEGQYVQLTESSDNMTTSYFDPGRPNKLLIHGYNADMFMYALQDIKAEYLWQERANVWMVDYPKLAQGSSFCYPFAVHNIRHVGACLAQLVSALRRHNTSASVHVVGFSLGAHVANYIANTLGSNKIDRITGLDPAGPLFMSRNERHRLDPSDANFVDVVHTNGLIQGIIERCGHIDFYMNGGVSQPGCYNDSNPFACDHHRAPEYFAESIRTEVGFFGWQCEGYLNFITGECKPKLNLVPMGEHCKSGDQGFYVAYTAAEKPYALGNWTDRSYWKRAPKTSFMKMPKNITDELILNQQSELLQRIFPSVLLQNTR</sequence>
<dbReference type="PRINTS" id="PR00821">
    <property type="entry name" value="TAGLIPASE"/>
</dbReference>